<comment type="subcellular location">
    <subcellularLocation>
        <location evidence="1">Cell membrane</location>
        <topology evidence="1">Multi-pass membrane protein</topology>
    </subcellularLocation>
</comment>
<feature type="transmembrane region" description="Helical" evidence="10">
    <location>
        <begin position="61"/>
        <end position="82"/>
    </location>
</feature>
<keyword evidence="5 10" id="KW-0812">Transmembrane</keyword>
<gene>
    <name evidence="11" type="primary">livH_2</name>
    <name evidence="11" type="ORF">AN619_13660</name>
</gene>
<keyword evidence="12" id="KW-1185">Reference proteome</keyword>
<evidence type="ECO:0000256" key="7">
    <source>
        <dbReference type="ARBA" id="ARBA00022989"/>
    </source>
</evidence>
<dbReference type="RefSeq" id="WP_068555968.1">
    <property type="nucleotide sequence ID" value="NZ_LOEE01000030.1"/>
</dbReference>
<keyword evidence="4" id="KW-0997">Cell inner membrane</keyword>
<dbReference type="GO" id="GO:0015188">
    <property type="term" value="F:L-isoleucine transmembrane transporter activity"/>
    <property type="evidence" value="ECO:0007669"/>
    <property type="project" value="TreeGrafter"/>
</dbReference>
<evidence type="ECO:0000313" key="11">
    <source>
        <dbReference type="EMBL" id="KXG75903.1"/>
    </source>
</evidence>
<evidence type="ECO:0000256" key="4">
    <source>
        <dbReference type="ARBA" id="ARBA00022519"/>
    </source>
</evidence>
<dbReference type="InterPro" id="IPR001851">
    <property type="entry name" value="ABC_transp_permease"/>
</dbReference>
<dbReference type="PANTHER" id="PTHR11795:SF371">
    <property type="entry name" value="HIGH-AFFINITY BRANCHED-CHAIN AMINO ACID TRANSPORT SYSTEM PERMEASE PROTEIN LIVH"/>
    <property type="match status" value="1"/>
</dbReference>
<dbReference type="InterPro" id="IPR052157">
    <property type="entry name" value="BCAA_transport_permease"/>
</dbReference>
<feature type="transmembrane region" description="Helical" evidence="10">
    <location>
        <begin position="12"/>
        <end position="30"/>
    </location>
</feature>
<reference evidence="11 12" key="1">
    <citation type="submission" date="2015-12" db="EMBL/GenBank/DDBJ databases">
        <title>Draft genome sequence of the thermoanaerobe Thermotalea metallivorans, an isolate from the runoff channel of the Great Artesian Basin, Australia.</title>
        <authorList>
            <person name="Patel B.K."/>
        </authorList>
    </citation>
    <scope>NUCLEOTIDE SEQUENCE [LARGE SCALE GENOMIC DNA]</scope>
    <source>
        <strain evidence="11 12">B2-1</strain>
    </source>
</reference>
<dbReference type="Proteomes" id="UP000070456">
    <property type="component" value="Unassembled WGS sequence"/>
</dbReference>
<dbReference type="GO" id="GO:1903806">
    <property type="term" value="P:L-isoleucine import across plasma membrane"/>
    <property type="evidence" value="ECO:0007669"/>
    <property type="project" value="TreeGrafter"/>
</dbReference>
<keyword evidence="7 10" id="KW-1133">Transmembrane helix</keyword>
<dbReference type="OrthoDB" id="9807115at2"/>
<feature type="transmembrane region" description="Helical" evidence="10">
    <location>
        <begin position="37"/>
        <end position="55"/>
    </location>
</feature>
<comment type="caution">
    <text evidence="11">The sequence shown here is derived from an EMBL/GenBank/DDBJ whole genome shotgun (WGS) entry which is preliminary data.</text>
</comment>
<keyword evidence="3" id="KW-1003">Cell membrane</keyword>
<dbReference type="GO" id="GO:0005886">
    <property type="term" value="C:plasma membrane"/>
    <property type="evidence" value="ECO:0007669"/>
    <property type="project" value="UniProtKB-SubCell"/>
</dbReference>
<dbReference type="PATRIC" id="fig|520762.4.peg.1520"/>
<dbReference type="AlphaFoldDB" id="A0A140L5S8"/>
<dbReference type="GO" id="GO:0015190">
    <property type="term" value="F:L-leucine transmembrane transporter activity"/>
    <property type="evidence" value="ECO:0007669"/>
    <property type="project" value="TreeGrafter"/>
</dbReference>
<name>A0A140L5S8_9FIRM</name>
<dbReference type="GO" id="GO:0015192">
    <property type="term" value="F:L-phenylalanine transmembrane transporter activity"/>
    <property type="evidence" value="ECO:0007669"/>
    <property type="project" value="TreeGrafter"/>
</dbReference>
<dbReference type="GO" id="GO:0005304">
    <property type="term" value="F:L-valine transmembrane transporter activity"/>
    <property type="evidence" value="ECO:0007669"/>
    <property type="project" value="TreeGrafter"/>
</dbReference>
<evidence type="ECO:0000256" key="3">
    <source>
        <dbReference type="ARBA" id="ARBA00022475"/>
    </source>
</evidence>
<evidence type="ECO:0000256" key="9">
    <source>
        <dbReference type="ARBA" id="ARBA00037998"/>
    </source>
</evidence>
<evidence type="ECO:0000256" key="5">
    <source>
        <dbReference type="ARBA" id="ARBA00022692"/>
    </source>
</evidence>
<dbReference type="GO" id="GO:0015808">
    <property type="term" value="P:L-alanine transport"/>
    <property type="evidence" value="ECO:0007669"/>
    <property type="project" value="TreeGrafter"/>
</dbReference>
<comment type="similarity">
    <text evidence="9">Belongs to the binding-protein-dependent transport system permease family. LivHM subfamily.</text>
</comment>
<feature type="transmembrane region" description="Helical" evidence="10">
    <location>
        <begin position="227"/>
        <end position="251"/>
    </location>
</feature>
<evidence type="ECO:0000256" key="10">
    <source>
        <dbReference type="SAM" id="Phobius"/>
    </source>
</evidence>
<evidence type="ECO:0000256" key="6">
    <source>
        <dbReference type="ARBA" id="ARBA00022970"/>
    </source>
</evidence>
<evidence type="ECO:0000313" key="12">
    <source>
        <dbReference type="Proteomes" id="UP000070456"/>
    </source>
</evidence>
<dbReference type="EMBL" id="LOEE01000030">
    <property type="protein sequence ID" value="KXG75903.1"/>
    <property type="molecule type" value="Genomic_DNA"/>
</dbReference>
<evidence type="ECO:0000256" key="2">
    <source>
        <dbReference type="ARBA" id="ARBA00022448"/>
    </source>
</evidence>
<keyword evidence="8 10" id="KW-0472">Membrane</keyword>
<feature type="transmembrane region" description="Helical" evidence="10">
    <location>
        <begin position="94"/>
        <end position="116"/>
    </location>
</feature>
<feature type="transmembrane region" description="Helical" evidence="10">
    <location>
        <begin position="144"/>
        <end position="161"/>
    </location>
</feature>
<keyword evidence="2" id="KW-0813">Transport</keyword>
<dbReference type="CDD" id="cd06582">
    <property type="entry name" value="TM_PBP1_LivH_like"/>
    <property type="match status" value="1"/>
</dbReference>
<dbReference type="PANTHER" id="PTHR11795">
    <property type="entry name" value="BRANCHED-CHAIN AMINO ACID TRANSPORT SYSTEM PERMEASE PROTEIN LIVH"/>
    <property type="match status" value="1"/>
</dbReference>
<keyword evidence="6" id="KW-0029">Amino-acid transport</keyword>
<evidence type="ECO:0000256" key="1">
    <source>
        <dbReference type="ARBA" id="ARBA00004651"/>
    </source>
</evidence>
<evidence type="ECO:0000256" key="8">
    <source>
        <dbReference type="ARBA" id="ARBA00023136"/>
    </source>
</evidence>
<proteinExistence type="inferred from homology"/>
<feature type="transmembrane region" description="Helical" evidence="10">
    <location>
        <begin position="263"/>
        <end position="282"/>
    </location>
</feature>
<dbReference type="GO" id="GO:0042941">
    <property type="term" value="P:D-alanine transmembrane transport"/>
    <property type="evidence" value="ECO:0007669"/>
    <property type="project" value="TreeGrafter"/>
</dbReference>
<organism evidence="11 12">
    <name type="scientific">Thermotalea metallivorans</name>
    <dbReference type="NCBI Taxonomy" id="520762"/>
    <lineage>
        <taxon>Bacteria</taxon>
        <taxon>Bacillati</taxon>
        <taxon>Bacillota</taxon>
        <taxon>Clostridia</taxon>
        <taxon>Peptostreptococcales</taxon>
        <taxon>Thermotaleaceae</taxon>
        <taxon>Thermotalea</taxon>
    </lineage>
</organism>
<sequence length="292" mass="31014">MAGFMQQIINGLSIGSVYALMAVGYSLVYSIMNFSNFAHGGVIMIGAYIGFFLLAAYKMPFYVAFALAGAGAGLLALIIERVAYSPLRKRKAPFLYFIISAMGASIFLENIVIATIGPTFKTYPKVFSTQPITVGSLSVGRLDLIMFVISAISLAILIFVIEKTKIGMAIRGTAYSVRASALMGVNTDHVIMIVFGLGGLLGGIAGMLFGMKYTVYPQIGFITIKSFIAAVFGGLGSLPGAVIGSVLLGIIETLTSGYLSSQFRDLIAFALLIVVLIVRPMGLMGKFTEDKA</sequence>
<dbReference type="STRING" id="520762.AN619_13660"/>
<dbReference type="Pfam" id="PF02653">
    <property type="entry name" value="BPD_transp_2"/>
    <property type="match status" value="1"/>
</dbReference>
<protein>
    <submittedName>
        <fullName evidence="11">High-affinity branched-chain amino acid transport system permease protein LivH</fullName>
    </submittedName>
</protein>
<feature type="transmembrane region" description="Helical" evidence="10">
    <location>
        <begin position="190"/>
        <end position="215"/>
    </location>
</feature>
<accession>A0A140L5S8</accession>